<evidence type="ECO:0000259" key="3">
    <source>
        <dbReference type="Pfam" id="PF13472"/>
    </source>
</evidence>
<dbReference type="Proteomes" id="UP001597102">
    <property type="component" value="Unassembled WGS sequence"/>
</dbReference>
<reference evidence="5" key="1">
    <citation type="journal article" date="2019" name="Int. J. Syst. Evol. Microbiol.">
        <title>The Global Catalogue of Microorganisms (GCM) 10K type strain sequencing project: providing services to taxonomists for standard genome sequencing and annotation.</title>
        <authorList>
            <consortium name="The Broad Institute Genomics Platform"/>
            <consortium name="The Broad Institute Genome Sequencing Center for Infectious Disease"/>
            <person name="Wu L."/>
            <person name="Ma J."/>
        </authorList>
    </citation>
    <scope>NUCLEOTIDE SEQUENCE [LARGE SCALE GENOMIC DNA]</scope>
    <source>
        <strain evidence="5">CCUG 61697</strain>
    </source>
</reference>
<dbReference type="RefSeq" id="WP_379086527.1">
    <property type="nucleotide sequence ID" value="NZ_JBHTJO010000001.1"/>
</dbReference>
<keyword evidence="5" id="KW-1185">Reference proteome</keyword>
<keyword evidence="2" id="KW-1133">Transmembrane helix</keyword>
<dbReference type="Gene3D" id="3.40.50.1110">
    <property type="entry name" value="SGNH hydrolase"/>
    <property type="match status" value="1"/>
</dbReference>
<evidence type="ECO:0000256" key="1">
    <source>
        <dbReference type="SAM" id="MobiDB-lite"/>
    </source>
</evidence>
<evidence type="ECO:0000256" key="2">
    <source>
        <dbReference type="SAM" id="Phobius"/>
    </source>
</evidence>
<dbReference type="Pfam" id="PF13472">
    <property type="entry name" value="Lipase_GDSL_2"/>
    <property type="match status" value="1"/>
</dbReference>
<keyword evidence="2" id="KW-0812">Transmembrane</keyword>
<dbReference type="EMBL" id="JBHTJO010000001">
    <property type="protein sequence ID" value="MFD0986421.1"/>
    <property type="molecule type" value="Genomic_DNA"/>
</dbReference>
<protein>
    <submittedName>
        <fullName evidence="4">GDSL-type esterase/lipase family protein</fullName>
    </submittedName>
</protein>
<dbReference type="InterPro" id="IPR013830">
    <property type="entry name" value="SGNH_hydro"/>
</dbReference>
<dbReference type="InterPro" id="IPR036514">
    <property type="entry name" value="SGNH_hydro_sf"/>
</dbReference>
<evidence type="ECO:0000313" key="5">
    <source>
        <dbReference type="Proteomes" id="UP001597102"/>
    </source>
</evidence>
<proteinExistence type="predicted"/>
<gene>
    <name evidence="4" type="ORF">ACFQ2F_04850</name>
</gene>
<feature type="region of interest" description="Disordered" evidence="1">
    <location>
        <begin position="474"/>
        <end position="499"/>
    </location>
</feature>
<sequence>MAGQTQHETGPKAGRIRRFAAVALGLVLLTAVTFLAVQQIFGPGPEIATTEEEGGFFDNGDGGEKVDVTGLQVARDAKEHRLLPPISGDGSFYDALLGMETGKGPKTVTVLHLGDSHIAADRITKDIRKKLQAQFGDAGRGLMMPGFPFEYYRADGVSFEKTGVWLASNSLNQDGVYGITGVSVSAASPDAQLTMTADEPFDSAVVSFLAGPGQGKAVIAQGGQRQTVDTQAAERSVLRAEVGAGQSLSISPTGEGKITVLGIATRQDEAGLRYVNLGIPGASVLTTRRWDDRLVAQDLEALSPQLVVLGYGTNEGFQDGLDIEAYRAAYEGLIAKIKQSVPNATLLILGPTDGARLPAYAKFGDAISLRCAPLSSGEITRYDEFLDGKSDALARWFPPPKLGEVREVLKETAEKEGALYLDLEEVMGGPCSIHRWAQADPPLALPDHVHLSDLGSEKIAEAIVDDLMDGYRIYRNTPPPRTGSVGETDGAAPPPEPRL</sequence>
<feature type="domain" description="SGNH hydrolase-type esterase" evidence="3">
    <location>
        <begin position="269"/>
        <end position="457"/>
    </location>
</feature>
<feature type="transmembrane region" description="Helical" evidence="2">
    <location>
        <begin position="21"/>
        <end position="41"/>
    </location>
</feature>
<comment type="caution">
    <text evidence="4">The sequence shown here is derived from an EMBL/GenBank/DDBJ whole genome shotgun (WGS) entry which is preliminary data.</text>
</comment>
<dbReference type="Gene3D" id="2.60.120.1360">
    <property type="match status" value="1"/>
</dbReference>
<name>A0ABW3J9I5_9HYPH</name>
<organism evidence="4 5">
    <name type="scientific">Methyloligella solikamskensis</name>
    <dbReference type="NCBI Taxonomy" id="1177756"/>
    <lineage>
        <taxon>Bacteria</taxon>
        <taxon>Pseudomonadati</taxon>
        <taxon>Pseudomonadota</taxon>
        <taxon>Alphaproteobacteria</taxon>
        <taxon>Hyphomicrobiales</taxon>
        <taxon>Hyphomicrobiaceae</taxon>
        <taxon>Methyloligella</taxon>
    </lineage>
</organism>
<evidence type="ECO:0000313" key="4">
    <source>
        <dbReference type="EMBL" id="MFD0986421.1"/>
    </source>
</evidence>
<dbReference type="SUPFAM" id="SSF52266">
    <property type="entry name" value="SGNH hydrolase"/>
    <property type="match status" value="1"/>
</dbReference>
<keyword evidence="2" id="KW-0472">Membrane</keyword>
<accession>A0ABW3J9I5</accession>